<evidence type="ECO:0000313" key="3">
    <source>
        <dbReference type="EMBL" id="CAG9124260.1"/>
    </source>
</evidence>
<keyword evidence="5" id="KW-1185">Reference proteome</keyword>
<dbReference type="AlphaFoldDB" id="A0A1I7RNS7"/>
<evidence type="ECO:0000313" key="4">
    <source>
        <dbReference type="Proteomes" id="UP000095284"/>
    </source>
</evidence>
<protein>
    <submittedName>
        <fullName evidence="2">(pine wood nematode) hypothetical protein</fullName>
    </submittedName>
</protein>
<sequence>MSQPGSSSEYKNAIKYLKNALPGFSDNLNVPEDQRLQYLTITLAQRVDEKQKTNKYCDMLSRDLESAHNTIDNLKNDRRTAATQIDALSRELEMTAAAANGLEEMRARFAELARECQGLREACMRYRYERDQLRRAGPDPEIIRRKMELENKLRRMDVELHNCEVSREKLNDYVADLKNEIKMLKQKEEDLLDETKNISKENVRLVGFRQRSDRCVDKLSKQIFKVNNEEQDILVCFETFYQNLCDFCERNLLFDLPRKFVPPPPRAIREGRSRKRKAPGRVVDVKPDLLAAYKELADARRNKIKPTFEIDVVSAEMRADEIKARGMMNYVESGLRKKMSTQSLPRFK</sequence>
<dbReference type="SMR" id="A0A1I7RNS7"/>
<organism evidence="4 6">
    <name type="scientific">Bursaphelenchus xylophilus</name>
    <name type="common">Pinewood nematode worm</name>
    <name type="synonym">Aphelenchoides xylophilus</name>
    <dbReference type="NCBI Taxonomy" id="6326"/>
    <lineage>
        <taxon>Eukaryota</taxon>
        <taxon>Metazoa</taxon>
        <taxon>Ecdysozoa</taxon>
        <taxon>Nematoda</taxon>
        <taxon>Chromadorea</taxon>
        <taxon>Rhabditida</taxon>
        <taxon>Tylenchina</taxon>
        <taxon>Tylenchomorpha</taxon>
        <taxon>Aphelenchoidea</taxon>
        <taxon>Aphelenchoididae</taxon>
        <taxon>Bursaphelenchus</taxon>
    </lineage>
</organism>
<feature type="coiled-coil region" evidence="1">
    <location>
        <begin position="146"/>
        <end position="201"/>
    </location>
</feature>
<dbReference type="EMBL" id="CAJFCV020000005">
    <property type="protein sequence ID" value="CAG9124260.1"/>
    <property type="molecule type" value="Genomic_DNA"/>
</dbReference>
<dbReference type="Proteomes" id="UP000582659">
    <property type="component" value="Unassembled WGS sequence"/>
</dbReference>
<name>A0A1I7RNS7_BURXY</name>
<feature type="coiled-coil region" evidence="1">
    <location>
        <begin position="57"/>
        <end position="122"/>
    </location>
</feature>
<evidence type="ECO:0000313" key="5">
    <source>
        <dbReference type="Proteomes" id="UP000659654"/>
    </source>
</evidence>
<reference evidence="6" key="1">
    <citation type="submission" date="2016-11" db="UniProtKB">
        <authorList>
            <consortium name="WormBaseParasite"/>
        </authorList>
    </citation>
    <scope>IDENTIFICATION</scope>
</reference>
<evidence type="ECO:0000313" key="6">
    <source>
        <dbReference type="WBParaSite" id="BXY_0236400.1"/>
    </source>
</evidence>
<reference evidence="3" key="2">
    <citation type="submission" date="2020-08" db="EMBL/GenBank/DDBJ databases">
        <authorList>
            <person name="Kikuchi T."/>
        </authorList>
    </citation>
    <scope>NUCLEOTIDE SEQUENCE</scope>
    <source>
        <strain evidence="2">Ka4C1</strain>
    </source>
</reference>
<gene>
    <name evidence="2" type="ORF">BXYJ_LOCUS12288</name>
</gene>
<evidence type="ECO:0000313" key="2">
    <source>
        <dbReference type="EMBL" id="CAD5232197.1"/>
    </source>
</evidence>
<dbReference type="WBParaSite" id="BXY_0236400.1">
    <property type="protein sequence ID" value="BXY_0236400.1"/>
    <property type="gene ID" value="BXY_0236400"/>
</dbReference>
<proteinExistence type="predicted"/>
<evidence type="ECO:0000256" key="1">
    <source>
        <dbReference type="SAM" id="Coils"/>
    </source>
</evidence>
<dbReference type="Proteomes" id="UP000095284">
    <property type="component" value="Unplaced"/>
</dbReference>
<keyword evidence="1" id="KW-0175">Coiled coil</keyword>
<dbReference type="Proteomes" id="UP000659654">
    <property type="component" value="Unassembled WGS sequence"/>
</dbReference>
<accession>A0A1I7RNS7</accession>
<dbReference type="EMBL" id="CAJFDI010000005">
    <property type="protein sequence ID" value="CAD5232197.1"/>
    <property type="molecule type" value="Genomic_DNA"/>
</dbReference>